<accession>A0A3N0C090</accession>
<evidence type="ECO:0000313" key="2">
    <source>
        <dbReference type="Proteomes" id="UP000274046"/>
    </source>
</evidence>
<name>A0A3N0C090_9SPHI</name>
<keyword evidence="2" id="KW-1185">Reference proteome</keyword>
<dbReference type="Proteomes" id="UP000274046">
    <property type="component" value="Unassembled WGS sequence"/>
</dbReference>
<dbReference type="AlphaFoldDB" id="A0A3N0C090"/>
<evidence type="ECO:0000313" key="1">
    <source>
        <dbReference type="EMBL" id="RNL55591.1"/>
    </source>
</evidence>
<proteinExistence type="predicted"/>
<comment type="caution">
    <text evidence="1">The sequence shown here is derived from an EMBL/GenBank/DDBJ whole genome shotgun (WGS) entry which is preliminary data.</text>
</comment>
<protein>
    <submittedName>
        <fullName evidence="1">Uncharacterized protein</fullName>
    </submittedName>
</protein>
<organism evidence="1 2">
    <name type="scientific">Pedobacter jejuensis</name>
    <dbReference type="NCBI Taxonomy" id="1268550"/>
    <lineage>
        <taxon>Bacteria</taxon>
        <taxon>Pseudomonadati</taxon>
        <taxon>Bacteroidota</taxon>
        <taxon>Sphingobacteriia</taxon>
        <taxon>Sphingobacteriales</taxon>
        <taxon>Sphingobacteriaceae</taxon>
        <taxon>Pedobacter</taxon>
    </lineage>
</organism>
<dbReference type="EMBL" id="RBEE01000005">
    <property type="protein sequence ID" value="RNL55591.1"/>
    <property type="molecule type" value="Genomic_DNA"/>
</dbReference>
<sequence>MKKTLTNSAKPAFFLSEFVTFFDLFFKKSNRGELLCGHKKISKKQWRIRQKILENQEKVSIFIIGNFEKRVKTAFLIF</sequence>
<reference evidence="1 2" key="1">
    <citation type="submission" date="2018-10" db="EMBL/GenBank/DDBJ databases">
        <title>Genome sequencing of Pedobacter jejuensis TNB23.</title>
        <authorList>
            <person name="Cho Y.-J."/>
            <person name="Cho A."/>
            <person name="Kim O.-S."/>
        </authorList>
    </citation>
    <scope>NUCLEOTIDE SEQUENCE [LARGE SCALE GENOMIC DNA]</scope>
    <source>
        <strain evidence="1 2">TNB23</strain>
    </source>
</reference>
<gene>
    <name evidence="1" type="ORF">D7004_04600</name>
</gene>